<feature type="binding site" evidence="9">
    <location>
        <position position="12"/>
    </location>
    <ligand>
        <name>NADPH</name>
        <dbReference type="ChEBI" id="CHEBI:57783"/>
    </ligand>
</feature>
<reference evidence="13" key="1">
    <citation type="submission" date="2020-10" db="EMBL/GenBank/DDBJ databases">
        <authorList>
            <person name="Gilroy R."/>
        </authorList>
    </citation>
    <scope>NUCLEOTIDE SEQUENCE</scope>
    <source>
        <strain evidence="13">10669</strain>
    </source>
</reference>
<evidence type="ECO:0000313" key="13">
    <source>
        <dbReference type="EMBL" id="HIV04833.1"/>
    </source>
</evidence>
<feature type="binding site" evidence="9">
    <location>
        <position position="11"/>
    </location>
    <ligand>
        <name>NADPH</name>
        <dbReference type="ChEBI" id="CHEBI:57783"/>
    </ligand>
</feature>
<dbReference type="FunFam" id="3.40.50.720:FF:000045">
    <property type="entry name" value="1-deoxy-D-xylulose 5-phosphate reductoisomerase"/>
    <property type="match status" value="1"/>
</dbReference>
<dbReference type="Proteomes" id="UP000886812">
    <property type="component" value="Unassembled WGS sequence"/>
</dbReference>
<feature type="binding site" evidence="9">
    <location>
        <position position="211"/>
    </location>
    <ligand>
        <name>1-deoxy-D-xylulose 5-phosphate</name>
        <dbReference type="ChEBI" id="CHEBI:57792"/>
    </ligand>
</feature>
<proteinExistence type="inferred from homology"/>
<sequence>MRNIVLLGATGSIGENTLKVLDGHRDKARLVGVAARSRWRKLAVIAEKYGVRRVAIFDEAAAREAERSGAFPAGTRIFSGEDGLCEVAETPEANLVVSAVVGTRGLRPTLAAIRSRKDVAVASKEILVLAGKFVMAAARERGVKILPVDSEHNAVFQCIGAEPRRHVDRIILTASGGVFRDATLEEMARARPCDALKNPNWAMGPKVTVDSATMANKGLELIEATQLFGLPEEKIDIVVHPQSIVHSMVKFADGSVLAQLAPPSMTFPIQNCLFYPRRFGGVVPSLDFSQALRLDFRAPDYGKYKCLRLARACSRRGGILPAVFNAANEIAVDAFLRERIPFLEIPEIVERTLEAFPPREPETLEDVLAADAEARRIAAERI</sequence>
<keyword evidence="6 9" id="KW-0464">Manganese</keyword>
<comment type="cofactor">
    <cofactor evidence="9">
        <name>Mg(2+)</name>
        <dbReference type="ChEBI" id="CHEBI:18420"/>
    </cofactor>
    <cofactor evidence="9">
        <name>Mn(2+)</name>
        <dbReference type="ChEBI" id="CHEBI:29035"/>
    </cofactor>
</comment>
<feature type="binding site" evidence="9">
    <location>
        <position position="216"/>
    </location>
    <ligand>
        <name>1-deoxy-D-xylulose 5-phosphate</name>
        <dbReference type="ChEBI" id="CHEBI:57792"/>
    </ligand>
</feature>
<evidence type="ECO:0000256" key="2">
    <source>
        <dbReference type="ARBA" id="ARBA00006825"/>
    </source>
</evidence>
<dbReference type="GO" id="GO:0030604">
    <property type="term" value="F:1-deoxy-D-xylulose-5-phosphate reductoisomerase activity"/>
    <property type="evidence" value="ECO:0007669"/>
    <property type="project" value="UniProtKB-UniRule"/>
</dbReference>
<reference evidence="13" key="2">
    <citation type="journal article" date="2021" name="PeerJ">
        <title>Extensive microbial diversity within the chicken gut microbiome revealed by metagenomics and culture.</title>
        <authorList>
            <person name="Gilroy R."/>
            <person name="Ravi A."/>
            <person name="Getino M."/>
            <person name="Pursley I."/>
            <person name="Horton D.L."/>
            <person name="Alikhan N.F."/>
            <person name="Baker D."/>
            <person name="Gharbi K."/>
            <person name="Hall N."/>
            <person name="Watson M."/>
            <person name="Adriaenssens E.M."/>
            <person name="Foster-Nyarko E."/>
            <person name="Jarju S."/>
            <person name="Secka A."/>
            <person name="Antonio M."/>
            <person name="Oren A."/>
            <person name="Chaudhuri R.R."/>
            <person name="La Ragione R."/>
            <person name="Hildebrand F."/>
            <person name="Pallen M.J."/>
        </authorList>
    </citation>
    <scope>NUCLEOTIDE SEQUENCE</scope>
    <source>
        <strain evidence="13">10669</strain>
    </source>
</reference>
<evidence type="ECO:0000256" key="8">
    <source>
        <dbReference type="ARBA" id="ARBA00048543"/>
    </source>
</evidence>
<keyword evidence="4 9" id="KW-0521">NADP</keyword>
<dbReference type="GO" id="GO:0051484">
    <property type="term" value="P:isopentenyl diphosphate biosynthetic process, methylerythritol 4-phosphate pathway involved in terpenoid biosynthetic process"/>
    <property type="evidence" value="ECO:0007669"/>
    <property type="project" value="TreeGrafter"/>
</dbReference>
<dbReference type="GO" id="GO:0070402">
    <property type="term" value="F:NADPH binding"/>
    <property type="evidence" value="ECO:0007669"/>
    <property type="project" value="InterPro"/>
</dbReference>
<dbReference type="SUPFAM" id="SSF51735">
    <property type="entry name" value="NAD(P)-binding Rossmann-fold domains"/>
    <property type="match status" value="1"/>
</dbReference>
<dbReference type="Pfam" id="PF08436">
    <property type="entry name" value="DXP_redisom_C"/>
    <property type="match status" value="1"/>
</dbReference>
<dbReference type="PANTHER" id="PTHR30525:SF0">
    <property type="entry name" value="1-DEOXY-D-XYLULOSE 5-PHOSPHATE REDUCTOISOMERASE, CHLOROPLASTIC"/>
    <property type="match status" value="1"/>
</dbReference>
<name>A0A9D1NLW1_9BACT</name>
<organism evidence="13 14">
    <name type="scientific">Candidatus Spyradosoma merdigallinarum</name>
    <dbReference type="NCBI Taxonomy" id="2840950"/>
    <lineage>
        <taxon>Bacteria</taxon>
        <taxon>Pseudomonadati</taxon>
        <taxon>Verrucomicrobiota</taxon>
        <taxon>Opitutia</taxon>
        <taxon>Opitutia incertae sedis</taxon>
        <taxon>Candidatus Spyradosoma</taxon>
    </lineage>
</organism>
<feature type="binding site" evidence="9">
    <location>
        <position position="220"/>
    </location>
    <ligand>
        <name>Mn(2+)</name>
        <dbReference type="ChEBI" id="CHEBI:29035"/>
    </ligand>
</feature>
<feature type="binding site" evidence="9">
    <location>
        <position position="220"/>
    </location>
    <ligand>
        <name>1-deoxy-D-xylulose 5-phosphate</name>
        <dbReference type="ChEBI" id="CHEBI:57792"/>
    </ligand>
</feature>
<dbReference type="AlphaFoldDB" id="A0A9D1NLW1"/>
<dbReference type="GO" id="GO:0030145">
    <property type="term" value="F:manganese ion binding"/>
    <property type="evidence" value="ECO:0007669"/>
    <property type="project" value="TreeGrafter"/>
</dbReference>
<comment type="function">
    <text evidence="9">Catalyzes the NADPH-dependent rearrangement and reduction of 1-deoxy-D-xylulose-5-phosphate (DXP) to 2-C-methyl-D-erythritol 4-phosphate (MEP).</text>
</comment>
<evidence type="ECO:0000259" key="10">
    <source>
        <dbReference type="Pfam" id="PF02670"/>
    </source>
</evidence>
<dbReference type="HAMAP" id="MF_00183">
    <property type="entry name" value="DXP_reductoisom"/>
    <property type="match status" value="1"/>
</dbReference>
<keyword evidence="9" id="KW-0460">Magnesium</keyword>
<dbReference type="NCBIfam" id="TIGR00243">
    <property type="entry name" value="Dxr"/>
    <property type="match status" value="1"/>
</dbReference>
<keyword evidence="7 9" id="KW-0414">Isoprene biosynthesis</keyword>
<dbReference type="InterPro" id="IPR026877">
    <property type="entry name" value="DXPR_C"/>
</dbReference>
<comment type="caution">
    <text evidence="9">Lacks conserved residue(s) required for the propagation of feature annotation.</text>
</comment>
<feature type="binding site" evidence="9">
    <location>
        <position position="150"/>
    </location>
    <ligand>
        <name>1-deoxy-D-xylulose 5-phosphate</name>
        <dbReference type="ChEBI" id="CHEBI:57792"/>
    </ligand>
</feature>
<accession>A0A9D1NLW1</accession>
<dbReference type="InterPro" id="IPR036291">
    <property type="entry name" value="NAD(P)-bd_dom_sf"/>
</dbReference>
<feature type="binding site" evidence="9">
    <location>
        <position position="217"/>
    </location>
    <ligand>
        <name>1-deoxy-D-xylulose 5-phosphate</name>
        <dbReference type="ChEBI" id="CHEBI:57792"/>
    </ligand>
</feature>
<evidence type="ECO:0000256" key="3">
    <source>
        <dbReference type="ARBA" id="ARBA00022723"/>
    </source>
</evidence>
<feature type="binding site" evidence="9">
    <location>
        <position position="13"/>
    </location>
    <ligand>
        <name>NADPH</name>
        <dbReference type="ChEBI" id="CHEBI:57783"/>
    </ligand>
</feature>
<evidence type="ECO:0000313" key="14">
    <source>
        <dbReference type="Proteomes" id="UP000886812"/>
    </source>
</evidence>
<protein>
    <recommendedName>
        <fullName evidence="9">1-deoxy-D-xylulose 5-phosphate reductoisomerase</fullName>
        <shortName evidence="9">DXP reductoisomerase</shortName>
        <ecNumber evidence="9">1.1.1.267</ecNumber>
    </recommendedName>
    <alternativeName>
        <fullName evidence="9">1-deoxyxylulose-5-phosphate reductoisomerase</fullName>
    </alternativeName>
    <alternativeName>
        <fullName evidence="9">2-C-methyl-D-erythritol 4-phosphate synthase</fullName>
    </alternativeName>
</protein>
<dbReference type="EC" id="1.1.1.267" evidence="9"/>
<evidence type="ECO:0000256" key="9">
    <source>
        <dbReference type="HAMAP-Rule" id="MF_00183"/>
    </source>
</evidence>
<dbReference type="SUPFAM" id="SSF55347">
    <property type="entry name" value="Glyceraldehyde-3-phosphate dehydrogenase-like, C-terminal domain"/>
    <property type="match status" value="1"/>
</dbReference>
<dbReference type="InterPro" id="IPR013512">
    <property type="entry name" value="DXP_reductoisomerase_N"/>
</dbReference>
<feature type="domain" description="1-deoxy-D-xylulose 5-phosphate reductoisomerase C-terminal" evidence="11">
    <location>
        <begin position="145"/>
        <end position="228"/>
    </location>
</feature>
<dbReference type="PANTHER" id="PTHR30525">
    <property type="entry name" value="1-DEOXY-D-XYLULOSE 5-PHOSPHATE REDUCTOISOMERASE"/>
    <property type="match status" value="1"/>
</dbReference>
<comment type="catalytic activity">
    <reaction evidence="8">
        <text>2-C-methyl-D-erythritol 4-phosphate + NADP(+) = 1-deoxy-D-xylulose 5-phosphate + NADPH + H(+)</text>
        <dbReference type="Rhea" id="RHEA:13717"/>
        <dbReference type="ChEBI" id="CHEBI:15378"/>
        <dbReference type="ChEBI" id="CHEBI:57783"/>
        <dbReference type="ChEBI" id="CHEBI:57792"/>
        <dbReference type="ChEBI" id="CHEBI:58262"/>
        <dbReference type="ChEBI" id="CHEBI:58349"/>
        <dbReference type="EC" id="1.1.1.267"/>
    </reaction>
    <physiologicalReaction direction="right-to-left" evidence="8">
        <dbReference type="Rhea" id="RHEA:13719"/>
    </physiologicalReaction>
</comment>
<feature type="binding site" evidence="9">
    <location>
        <position position="151"/>
    </location>
    <ligand>
        <name>Mn(2+)</name>
        <dbReference type="ChEBI" id="CHEBI:29035"/>
    </ligand>
</feature>
<dbReference type="Pfam" id="PF13288">
    <property type="entry name" value="DXPR_C"/>
    <property type="match status" value="1"/>
</dbReference>
<feature type="binding site" evidence="9">
    <location>
        <position position="125"/>
    </location>
    <ligand>
        <name>NADPH</name>
        <dbReference type="ChEBI" id="CHEBI:57783"/>
    </ligand>
</feature>
<dbReference type="Gene3D" id="1.10.1740.10">
    <property type="match status" value="1"/>
</dbReference>
<feature type="binding site" evidence="9">
    <location>
        <position position="175"/>
    </location>
    <ligand>
        <name>1-deoxy-D-xylulose 5-phosphate</name>
        <dbReference type="ChEBI" id="CHEBI:57792"/>
    </ligand>
</feature>
<keyword evidence="5 9" id="KW-0560">Oxidoreductase</keyword>
<evidence type="ECO:0000256" key="7">
    <source>
        <dbReference type="ARBA" id="ARBA00023229"/>
    </source>
</evidence>
<comment type="pathway">
    <text evidence="1 9">Isoprenoid biosynthesis; isopentenyl diphosphate biosynthesis via DXP pathway; isopentenyl diphosphate from 1-deoxy-D-xylulose 5-phosphate: step 1/6.</text>
</comment>
<evidence type="ECO:0000256" key="5">
    <source>
        <dbReference type="ARBA" id="ARBA00023002"/>
    </source>
</evidence>
<dbReference type="PIRSF" id="PIRSF006205">
    <property type="entry name" value="Dxp_reductismrs"/>
    <property type="match status" value="1"/>
</dbReference>
<feature type="binding site" evidence="9">
    <location>
        <position position="124"/>
    </location>
    <ligand>
        <name>1-deoxy-D-xylulose 5-phosphate</name>
        <dbReference type="ChEBI" id="CHEBI:57792"/>
    </ligand>
</feature>
<evidence type="ECO:0000256" key="6">
    <source>
        <dbReference type="ARBA" id="ARBA00023211"/>
    </source>
</evidence>
<feature type="domain" description="1-deoxy-D-xylulose 5-phosphate reductoisomerase N-terminal" evidence="10">
    <location>
        <begin position="4"/>
        <end position="131"/>
    </location>
</feature>
<dbReference type="SUPFAM" id="SSF69055">
    <property type="entry name" value="1-deoxy-D-xylulose-5-phosphate reductoisomerase, C-terminal domain"/>
    <property type="match status" value="1"/>
</dbReference>
<evidence type="ECO:0000256" key="1">
    <source>
        <dbReference type="ARBA" id="ARBA00005094"/>
    </source>
</evidence>
<feature type="binding site" evidence="9">
    <location>
        <position position="149"/>
    </location>
    <ligand>
        <name>Mn(2+)</name>
        <dbReference type="ChEBI" id="CHEBI:29035"/>
    </ligand>
</feature>
<evidence type="ECO:0000256" key="4">
    <source>
        <dbReference type="ARBA" id="ARBA00022857"/>
    </source>
</evidence>
<dbReference type="InterPro" id="IPR013644">
    <property type="entry name" value="DXP_reductoisomerase_C"/>
</dbReference>
<dbReference type="InterPro" id="IPR036169">
    <property type="entry name" value="DXPR_C_sf"/>
</dbReference>
<dbReference type="EMBL" id="DVOG01000181">
    <property type="protein sequence ID" value="HIV04833.1"/>
    <property type="molecule type" value="Genomic_DNA"/>
</dbReference>
<evidence type="ECO:0000259" key="11">
    <source>
        <dbReference type="Pfam" id="PF08436"/>
    </source>
</evidence>
<feature type="binding site" evidence="9">
    <location>
        <position position="204"/>
    </location>
    <ligand>
        <name>NADPH</name>
        <dbReference type="ChEBI" id="CHEBI:57783"/>
    </ligand>
</feature>
<feature type="binding site" evidence="9">
    <location>
        <position position="151"/>
    </location>
    <ligand>
        <name>1-deoxy-D-xylulose 5-phosphate</name>
        <dbReference type="ChEBI" id="CHEBI:57792"/>
    </ligand>
</feature>
<dbReference type="Pfam" id="PF02670">
    <property type="entry name" value="DXP_reductoisom"/>
    <property type="match status" value="1"/>
</dbReference>
<dbReference type="InterPro" id="IPR003821">
    <property type="entry name" value="DXP_reductoisomerase"/>
</dbReference>
<keyword evidence="3 9" id="KW-0479">Metal-binding</keyword>
<gene>
    <name evidence="9" type="primary">dxr</name>
    <name evidence="13" type="ORF">IAC75_06800</name>
</gene>
<evidence type="ECO:0000259" key="12">
    <source>
        <dbReference type="Pfam" id="PF13288"/>
    </source>
</evidence>
<dbReference type="Gene3D" id="3.40.50.720">
    <property type="entry name" value="NAD(P)-binding Rossmann-like Domain"/>
    <property type="match status" value="1"/>
</dbReference>
<comment type="similarity">
    <text evidence="2 9">Belongs to the DXR family.</text>
</comment>
<comment type="caution">
    <text evidence="13">The sequence shown here is derived from an EMBL/GenBank/DDBJ whole genome shotgun (WGS) entry which is preliminary data.</text>
</comment>
<feature type="domain" description="DXP reductoisomerase C-terminal" evidence="12">
    <location>
        <begin position="260"/>
        <end position="376"/>
    </location>
</feature>
<feature type="binding site" evidence="9">
    <location>
        <position position="10"/>
    </location>
    <ligand>
        <name>NADPH</name>
        <dbReference type="ChEBI" id="CHEBI:57783"/>
    </ligand>
</feature>